<organism evidence="12 13">
    <name type="scientific">Meganyctiphanes norvegica</name>
    <name type="common">Northern krill</name>
    <name type="synonym">Thysanopoda norvegica</name>
    <dbReference type="NCBI Taxonomy" id="48144"/>
    <lineage>
        <taxon>Eukaryota</taxon>
        <taxon>Metazoa</taxon>
        <taxon>Ecdysozoa</taxon>
        <taxon>Arthropoda</taxon>
        <taxon>Crustacea</taxon>
        <taxon>Multicrustacea</taxon>
        <taxon>Malacostraca</taxon>
        <taxon>Eumalacostraca</taxon>
        <taxon>Eucarida</taxon>
        <taxon>Euphausiacea</taxon>
        <taxon>Euphausiidae</taxon>
        <taxon>Meganyctiphanes</taxon>
    </lineage>
</organism>
<dbReference type="EMBL" id="CAXKWB010066152">
    <property type="protein sequence ID" value="CAL4189566.1"/>
    <property type="molecule type" value="Genomic_DNA"/>
</dbReference>
<keyword evidence="6" id="KW-0297">G-protein coupled receptor</keyword>
<dbReference type="Gene3D" id="1.20.1070.10">
    <property type="entry name" value="Rhodopsin 7-helix transmembrane proteins"/>
    <property type="match status" value="1"/>
</dbReference>
<feature type="transmembrane region" description="Helical" evidence="10">
    <location>
        <begin position="233"/>
        <end position="253"/>
    </location>
</feature>
<feature type="domain" description="G-protein coupled receptors family 1 profile" evidence="11">
    <location>
        <begin position="1"/>
        <end position="289"/>
    </location>
</feature>
<dbReference type="PRINTS" id="PR00237">
    <property type="entry name" value="GPCRRHODOPSN"/>
</dbReference>
<dbReference type="PANTHER" id="PTHR22752">
    <property type="entry name" value="G PROTEIN-COUPLED RECEPTOR"/>
    <property type="match status" value="1"/>
</dbReference>
<evidence type="ECO:0000256" key="8">
    <source>
        <dbReference type="ARBA" id="ARBA00023170"/>
    </source>
</evidence>
<dbReference type="Proteomes" id="UP001497623">
    <property type="component" value="Unassembled WGS sequence"/>
</dbReference>
<dbReference type="AlphaFoldDB" id="A0AAV2SGP8"/>
<dbReference type="GO" id="GO:0004930">
    <property type="term" value="F:G protein-coupled receptor activity"/>
    <property type="evidence" value="ECO:0007669"/>
    <property type="project" value="UniProtKB-KW"/>
</dbReference>
<comment type="subcellular location">
    <subcellularLocation>
        <location evidence="1">Cell membrane</location>
        <topology evidence="1">Multi-pass membrane protein</topology>
    </subcellularLocation>
</comment>
<protein>
    <recommendedName>
        <fullName evidence="11">G-protein coupled receptors family 1 profile domain-containing protein</fullName>
    </recommendedName>
</protein>
<keyword evidence="13" id="KW-1185">Reference proteome</keyword>
<evidence type="ECO:0000256" key="9">
    <source>
        <dbReference type="ARBA" id="ARBA00023224"/>
    </source>
</evidence>
<dbReference type="PROSITE" id="PS50262">
    <property type="entry name" value="G_PROTEIN_RECEP_F1_2"/>
    <property type="match status" value="1"/>
</dbReference>
<evidence type="ECO:0000256" key="1">
    <source>
        <dbReference type="ARBA" id="ARBA00004651"/>
    </source>
</evidence>
<keyword evidence="3" id="KW-1003">Cell membrane</keyword>
<dbReference type="GO" id="GO:0005886">
    <property type="term" value="C:plasma membrane"/>
    <property type="evidence" value="ECO:0007669"/>
    <property type="project" value="UniProtKB-SubCell"/>
</dbReference>
<dbReference type="InterPro" id="IPR000276">
    <property type="entry name" value="GPCR_Rhodpsn"/>
</dbReference>
<feature type="transmembrane region" description="Helical" evidence="10">
    <location>
        <begin position="12"/>
        <end position="31"/>
    </location>
</feature>
<comment type="similarity">
    <text evidence="2">Belongs to the G-protein coupled receptor 1 family.</text>
</comment>
<keyword evidence="9" id="KW-0807">Transducer</keyword>
<dbReference type="Pfam" id="PF00001">
    <property type="entry name" value="7tm_1"/>
    <property type="match status" value="1"/>
</dbReference>
<dbReference type="SUPFAM" id="SSF81321">
    <property type="entry name" value="Family A G protein-coupled receptor-like"/>
    <property type="match status" value="1"/>
</dbReference>
<feature type="transmembrane region" description="Helical" evidence="10">
    <location>
        <begin position="273"/>
        <end position="291"/>
    </location>
</feature>
<accession>A0AAV2SGP8</accession>
<keyword evidence="7 10" id="KW-0472">Membrane</keyword>
<evidence type="ECO:0000256" key="5">
    <source>
        <dbReference type="ARBA" id="ARBA00022989"/>
    </source>
</evidence>
<proteinExistence type="inferred from homology"/>
<evidence type="ECO:0000256" key="2">
    <source>
        <dbReference type="ARBA" id="ARBA00010663"/>
    </source>
</evidence>
<dbReference type="PANTHER" id="PTHR22752:SF1">
    <property type="entry name" value="G-PROTEIN COUPLED RECEPTOR 176"/>
    <property type="match status" value="1"/>
</dbReference>
<evidence type="ECO:0000256" key="3">
    <source>
        <dbReference type="ARBA" id="ARBA00022475"/>
    </source>
</evidence>
<evidence type="ECO:0000313" key="12">
    <source>
        <dbReference type="EMBL" id="CAL4189566.1"/>
    </source>
</evidence>
<evidence type="ECO:0000256" key="4">
    <source>
        <dbReference type="ARBA" id="ARBA00022692"/>
    </source>
</evidence>
<evidence type="ECO:0000259" key="11">
    <source>
        <dbReference type="PROSITE" id="PS50262"/>
    </source>
</evidence>
<keyword evidence="5 10" id="KW-1133">Transmembrane helix</keyword>
<evidence type="ECO:0000256" key="10">
    <source>
        <dbReference type="SAM" id="Phobius"/>
    </source>
</evidence>
<evidence type="ECO:0000313" key="13">
    <source>
        <dbReference type="Proteomes" id="UP001497623"/>
    </source>
</evidence>
<evidence type="ECO:0000256" key="6">
    <source>
        <dbReference type="ARBA" id="ARBA00023040"/>
    </source>
</evidence>
<dbReference type="CDD" id="cd00637">
    <property type="entry name" value="7tm_classA_rhodopsin-like"/>
    <property type="match status" value="1"/>
</dbReference>
<evidence type="ECO:0000256" key="7">
    <source>
        <dbReference type="ARBA" id="ARBA00023136"/>
    </source>
</evidence>
<sequence length="419" mass="47236">MQCSLRYNHRLIVSLTVVNLVASWILLPLVVVDTLLQPTEPTFLCTTIDALAEFTTSASIFATVMIAGDRYCAVNQPLHYPMLMNRYKCGAMIAVSWILAIVIAATASFSSHASRPWKACQVQTLISPIPKIGSWTYQSYYTIINLFVSFVIPLIAILWMYTRIFKEAEKNSERARRSSLTGVTSDPCAQRELTDIASSIPSSPVHTSVQTVNMIRHRISNASMFVYKEEFRAAKISVTVFVMFIICWFPFYFTALLQCDLLQIVIPYDLHSMVLVMSLSNCVTSPYMYLYRSRRIKREIHRLVGLSFKSSVGGTKRNVQPRSPMQLDIIPASPVVVPNENIDPVEGFRFPKPDQPPSPMSSVAVFINKIISMREFICNHWAQLIHFSLNRCSIPIAGSSTSQETATHTFPHEYSLVPS</sequence>
<feature type="transmembrane region" description="Helical" evidence="10">
    <location>
        <begin position="51"/>
        <end position="68"/>
    </location>
</feature>
<keyword evidence="8" id="KW-0675">Receptor</keyword>
<gene>
    <name evidence="12" type="ORF">MNOR_LOCUS36402</name>
</gene>
<keyword evidence="4 10" id="KW-0812">Transmembrane</keyword>
<feature type="transmembrane region" description="Helical" evidence="10">
    <location>
        <begin position="140"/>
        <end position="161"/>
    </location>
</feature>
<name>A0AAV2SGP8_MEGNR</name>
<comment type="caution">
    <text evidence="12">The sequence shown here is derived from an EMBL/GenBank/DDBJ whole genome shotgun (WGS) entry which is preliminary data.</text>
</comment>
<dbReference type="InterPro" id="IPR017452">
    <property type="entry name" value="GPCR_Rhodpsn_7TM"/>
</dbReference>
<reference evidence="12 13" key="1">
    <citation type="submission" date="2024-05" db="EMBL/GenBank/DDBJ databases">
        <authorList>
            <person name="Wallberg A."/>
        </authorList>
    </citation>
    <scope>NUCLEOTIDE SEQUENCE [LARGE SCALE GENOMIC DNA]</scope>
</reference>
<feature type="transmembrane region" description="Helical" evidence="10">
    <location>
        <begin position="89"/>
        <end position="109"/>
    </location>
</feature>